<dbReference type="RefSeq" id="WP_261731463.1">
    <property type="nucleotide sequence ID" value="NZ_JAIJZU010000003.1"/>
</dbReference>
<evidence type="ECO:0000313" key="1">
    <source>
        <dbReference type="EMBL" id="MDV5389999.1"/>
    </source>
</evidence>
<organism evidence="1 2">
    <name type="scientific">Shewanella xiamenensis</name>
    <dbReference type="NCBI Taxonomy" id="332186"/>
    <lineage>
        <taxon>Bacteria</taxon>
        <taxon>Pseudomonadati</taxon>
        <taxon>Pseudomonadota</taxon>
        <taxon>Gammaproteobacteria</taxon>
        <taxon>Alteromonadales</taxon>
        <taxon>Shewanellaceae</taxon>
        <taxon>Shewanella</taxon>
    </lineage>
</organism>
<gene>
    <name evidence="1" type="ORF">QM089_06940</name>
</gene>
<dbReference type="Proteomes" id="UP001187859">
    <property type="component" value="Unassembled WGS sequence"/>
</dbReference>
<dbReference type="EMBL" id="JASGOQ010000001">
    <property type="protein sequence ID" value="MDV5389999.1"/>
    <property type="molecule type" value="Genomic_DNA"/>
</dbReference>
<name>A0AAE4PY69_9GAMM</name>
<accession>A0AAE4PY69</accession>
<dbReference type="AlphaFoldDB" id="A0AAE4PY69"/>
<protein>
    <submittedName>
        <fullName evidence="1">Uncharacterized protein</fullName>
    </submittedName>
</protein>
<comment type="caution">
    <text evidence="1">The sequence shown here is derived from an EMBL/GenBank/DDBJ whole genome shotgun (WGS) entry which is preliminary data.</text>
</comment>
<sequence>MSKIHLITSCTNSKKNGAFRAVLGSLTLTSLDKMAKSWLQELERIPVQDCIPAVERYKGAHWSIAKSCTQEFGVELWIMSAGLGLVNQNDPIPDYQATFSGGSEHSIPAWSKKRAESNSNWWQLLAAYKKRSFKVLFRDHSKDTFIVCGSKDYIRAVSADLIQAIQFLEQPEQQLIIITSGNGSYSSLDRFLLRSQEDMRSNLKANMLILNISLAKYFLRWLKQDMTKSLEDFKTEQLSNLICNPPQKKVKGKKQTEIQVEAYIKESLIKCSNVKVTNLLIKFRKEGNSFEEKRFKAVFKRVKS</sequence>
<proteinExistence type="predicted"/>
<evidence type="ECO:0000313" key="2">
    <source>
        <dbReference type="Proteomes" id="UP001187859"/>
    </source>
</evidence>
<reference evidence="1" key="1">
    <citation type="submission" date="2023-05" db="EMBL/GenBank/DDBJ databases">
        <title>Colonisation of extended spectrum b-lactamase- and carbapenemase-producing bacteria on hospital surfaces from low- and middle-income countries.</title>
        <authorList>
            <person name="Nieto-Rosado M."/>
            <person name="Sands K."/>
            <person name="Iregbu K."/>
            <person name="Zahra R."/>
            <person name="Mazarati J.B."/>
            <person name="Mehtar S."/>
            <person name="Barnards-Group B."/>
            <person name="Walsh T.R."/>
        </authorList>
    </citation>
    <scope>NUCLEOTIDE SEQUENCE</scope>
    <source>
        <strain evidence="1">PP-E493</strain>
    </source>
</reference>